<feature type="transmembrane region" description="Helical" evidence="1">
    <location>
        <begin position="422"/>
        <end position="445"/>
    </location>
</feature>
<dbReference type="NCBIfam" id="TIGR00277">
    <property type="entry name" value="HDIG"/>
    <property type="match status" value="1"/>
</dbReference>
<evidence type="ECO:0000259" key="2">
    <source>
        <dbReference type="PROSITE" id="PS51831"/>
    </source>
</evidence>
<dbReference type="Pfam" id="PF07698">
    <property type="entry name" value="7TM-7TMR_HD"/>
    <property type="match status" value="1"/>
</dbReference>
<dbReference type="InterPro" id="IPR011624">
    <property type="entry name" value="Metal-dep_PHydrolase_7TM_extra"/>
</dbReference>
<protein>
    <submittedName>
        <fullName evidence="3">Phosphohydrolase</fullName>
    </submittedName>
</protein>
<dbReference type="RefSeq" id="WP_097443600.1">
    <property type="nucleotide sequence ID" value="NZ_NBWU01000008.1"/>
</dbReference>
<feature type="transmembrane region" description="Helical" evidence="1">
    <location>
        <begin position="264"/>
        <end position="286"/>
    </location>
</feature>
<dbReference type="Pfam" id="PF07697">
    <property type="entry name" value="7TMR-HDED"/>
    <property type="match status" value="1"/>
</dbReference>
<dbReference type="Gene3D" id="1.10.3210.10">
    <property type="entry name" value="Hypothetical protein af1432"/>
    <property type="match status" value="1"/>
</dbReference>
<evidence type="ECO:0000313" key="4">
    <source>
        <dbReference type="Proteomes" id="UP000219559"/>
    </source>
</evidence>
<dbReference type="InterPro" id="IPR006674">
    <property type="entry name" value="HD_domain"/>
</dbReference>
<organism evidence="3 4">
    <name type="scientific">Sediminicola luteus</name>
    <dbReference type="NCBI Taxonomy" id="319238"/>
    <lineage>
        <taxon>Bacteria</taxon>
        <taxon>Pseudomonadati</taxon>
        <taxon>Bacteroidota</taxon>
        <taxon>Flavobacteriia</taxon>
        <taxon>Flavobacteriales</taxon>
        <taxon>Flavobacteriaceae</taxon>
        <taxon>Sediminicola</taxon>
    </lineage>
</organism>
<dbReference type="SMART" id="SM00471">
    <property type="entry name" value="HDc"/>
    <property type="match status" value="1"/>
</dbReference>
<keyword evidence="1" id="KW-1133">Transmembrane helix</keyword>
<dbReference type="InterPro" id="IPR011621">
    <property type="entry name" value="Metal-dep_PHydrolase_7TM_intra"/>
</dbReference>
<dbReference type="InterPro" id="IPR003607">
    <property type="entry name" value="HD/PDEase_dom"/>
</dbReference>
<reference evidence="3 4" key="1">
    <citation type="submission" date="2017-04" db="EMBL/GenBank/DDBJ databases">
        <title>A new member of the family Flavobacteriaceae isolated from ascidians.</title>
        <authorList>
            <person name="Chen L."/>
        </authorList>
    </citation>
    <scope>NUCLEOTIDE SEQUENCE [LARGE SCALE GENOMIC DNA]</scope>
    <source>
        <strain evidence="3 4">HQA918</strain>
    </source>
</reference>
<keyword evidence="1" id="KW-0472">Membrane</keyword>
<dbReference type="CDD" id="cd00077">
    <property type="entry name" value="HDc"/>
    <property type="match status" value="1"/>
</dbReference>
<dbReference type="PANTHER" id="PTHR36442:SF1">
    <property type="entry name" value="CYCLIC-DI-AMP PHOSPHODIESTERASE PGPH"/>
    <property type="match status" value="1"/>
</dbReference>
<dbReference type="SUPFAM" id="SSF109604">
    <property type="entry name" value="HD-domain/PDEase-like"/>
    <property type="match status" value="1"/>
</dbReference>
<feature type="transmembrane region" description="Helical" evidence="1">
    <location>
        <begin position="391"/>
        <end position="410"/>
    </location>
</feature>
<dbReference type="PROSITE" id="PS51831">
    <property type="entry name" value="HD"/>
    <property type="match status" value="1"/>
</dbReference>
<gene>
    <name evidence="3" type="ORF">B7P33_17905</name>
</gene>
<comment type="caution">
    <text evidence="3">The sequence shown here is derived from an EMBL/GenBank/DDBJ whole genome shotgun (WGS) entry which is preliminary data.</text>
</comment>
<feature type="domain" description="HD" evidence="2">
    <location>
        <begin position="478"/>
        <end position="621"/>
    </location>
</feature>
<dbReference type="OrthoDB" id="9806952at2"/>
<feature type="transmembrane region" description="Helical" evidence="1">
    <location>
        <begin position="367"/>
        <end position="386"/>
    </location>
</feature>
<evidence type="ECO:0000313" key="3">
    <source>
        <dbReference type="EMBL" id="PCE62513.1"/>
    </source>
</evidence>
<dbReference type="GO" id="GO:0016787">
    <property type="term" value="F:hydrolase activity"/>
    <property type="evidence" value="ECO:0007669"/>
    <property type="project" value="UniProtKB-KW"/>
</dbReference>
<proteinExistence type="predicted"/>
<dbReference type="PANTHER" id="PTHR36442">
    <property type="entry name" value="CYCLIC-DI-AMP PHOSPHODIESTERASE PGPH"/>
    <property type="match status" value="1"/>
</dbReference>
<dbReference type="Pfam" id="PF01966">
    <property type="entry name" value="HD"/>
    <property type="match status" value="1"/>
</dbReference>
<dbReference type="EMBL" id="NBWU01000008">
    <property type="protein sequence ID" value="PCE62513.1"/>
    <property type="molecule type" value="Genomic_DNA"/>
</dbReference>
<feature type="transmembrane region" description="Helical" evidence="1">
    <location>
        <begin position="323"/>
        <end position="340"/>
    </location>
</feature>
<keyword evidence="1" id="KW-0812">Transmembrane</keyword>
<accession>A0A2A4G256</accession>
<dbReference type="InterPro" id="IPR006675">
    <property type="entry name" value="HDIG_dom"/>
</dbReference>
<keyword evidence="4" id="KW-1185">Reference proteome</keyword>
<name>A0A2A4G256_9FLAO</name>
<sequence length="683" mass="77411">MTKFIDKVFKNQSLLYKALLYILSVVVIVMLFPRGGQFKYGFQKGKPWQHADYYAPFDFSAKKTEAEVEAERNAIKNDQDYFFSYDASVAQEVQNMYSAAFDAVFEQMDMGRRDRARVKNEGLVPLSELYEIGLLKEVPDRFGGKEVFVVKNHQAQKYEVENLPTLSTANRILSGFLTENGLSEYEEALQSVYFSILRPNLTLDEGLTQKALDEALNKVTLTTGMVDKGKLIIAKGEVVGEAEYRVLDSLKQEYVSEVWNDRNLYLIIGGYSLLVALVLLMLLLFLKNYKPDIFDNNTKVTFIFVNILLMVFLTTFMVTYNEAWIYAVPLCLLPLILKTFFDSRVAFYTHVLTVLILGFVVPDSFEYIFLQITAGIVTILSVGELYRRANLFISVGQVTGTYLLGYLAFHLIQEGQLENLDWILMATLCLNGLLTLFALPLVYAYEKLFGLVSDATLLELSDTNSKLLKQLSNKAPGTFHHSLQVANLAEAAANEVNANSLLVRVGALYHDIGKMENPTFFTENQITNVNPHDELEPHESAQIIIGHVLQGIELGKKHKLPDRIIDFIRVHHGTSLVYYFFKKAQEALGDEVNEADFRYPGPKPFSKETAILMMADAVEAASKSLKDPNFNSINDFVERIIGGQMQAGQFLNANITFKEVEQVKKVLKRKLVNIYHLRVEYPE</sequence>
<dbReference type="AlphaFoldDB" id="A0A2A4G256"/>
<feature type="transmembrane region" description="Helical" evidence="1">
    <location>
        <begin position="298"/>
        <end position="317"/>
    </location>
</feature>
<dbReference type="Proteomes" id="UP000219559">
    <property type="component" value="Unassembled WGS sequence"/>
</dbReference>
<dbReference type="InterPro" id="IPR052722">
    <property type="entry name" value="PgpH_phosphodiesterase"/>
</dbReference>
<feature type="transmembrane region" description="Helical" evidence="1">
    <location>
        <begin position="345"/>
        <end position="361"/>
    </location>
</feature>
<feature type="transmembrane region" description="Helical" evidence="1">
    <location>
        <begin position="14"/>
        <end position="32"/>
    </location>
</feature>
<evidence type="ECO:0000256" key="1">
    <source>
        <dbReference type="SAM" id="Phobius"/>
    </source>
</evidence>
<keyword evidence="3" id="KW-0378">Hydrolase</keyword>